<dbReference type="SUPFAM" id="SSF52833">
    <property type="entry name" value="Thioredoxin-like"/>
    <property type="match status" value="1"/>
</dbReference>
<feature type="domain" description="Thioredoxin" evidence="1">
    <location>
        <begin position="1"/>
        <end position="159"/>
    </location>
</feature>
<dbReference type="EMBL" id="MTPW01000001">
    <property type="protein sequence ID" value="PQJ31204.1"/>
    <property type="molecule type" value="Genomic_DNA"/>
</dbReference>
<comment type="caution">
    <text evidence="2">The sequence shown here is derived from an EMBL/GenBank/DDBJ whole genome shotgun (WGS) entry which is preliminary data.</text>
</comment>
<sequence length="168" mass="19490">MKPKEITPNLEVTLSNHETWSLKEQKIDTYLMIVFYRGYHCPVCKKQLETVTEKLPDFEERGVDVIAISMDHINRLEKTTKEWDVDGLKIGCRMTKETAKEWDLYLSKAISDKEPELFSEPAIFLIKPDGSLFFASIQSMPFARPKIEDILKSIDFVENKDYPARGEV</sequence>
<dbReference type="GO" id="GO:0016491">
    <property type="term" value="F:oxidoreductase activity"/>
    <property type="evidence" value="ECO:0007669"/>
    <property type="project" value="InterPro"/>
</dbReference>
<dbReference type="Proteomes" id="UP000239747">
    <property type="component" value="Unassembled WGS sequence"/>
</dbReference>
<dbReference type="GO" id="GO:0016209">
    <property type="term" value="F:antioxidant activity"/>
    <property type="evidence" value="ECO:0007669"/>
    <property type="project" value="InterPro"/>
</dbReference>
<evidence type="ECO:0000313" key="3">
    <source>
        <dbReference type="Proteomes" id="UP000239747"/>
    </source>
</evidence>
<organism evidence="2 3">
    <name type="scientific">Nonlabens arenilitoris</name>
    <dbReference type="NCBI Taxonomy" id="1217969"/>
    <lineage>
        <taxon>Bacteria</taxon>
        <taxon>Pseudomonadati</taxon>
        <taxon>Bacteroidota</taxon>
        <taxon>Flavobacteriia</taxon>
        <taxon>Flavobacteriales</taxon>
        <taxon>Flavobacteriaceae</taxon>
        <taxon>Nonlabens</taxon>
    </lineage>
</organism>
<evidence type="ECO:0000313" key="2">
    <source>
        <dbReference type="EMBL" id="PQJ31204.1"/>
    </source>
</evidence>
<dbReference type="Pfam" id="PF00578">
    <property type="entry name" value="AhpC-TSA"/>
    <property type="match status" value="1"/>
</dbReference>
<reference evidence="2 3" key="1">
    <citation type="submission" date="2017-01" db="EMBL/GenBank/DDBJ databases">
        <title>Trade-off between light-utilization and light-protection in marine flavobacteria.</title>
        <authorList>
            <person name="Kumagai Y."/>
            <person name="Yoshizawa S."/>
            <person name="Kogure K."/>
            <person name="Iwasaki W."/>
        </authorList>
    </citation>
    <scope>NUCLEOTIDE SEQUENCE [LARGE SCALE GENOMIC DNA]</scope>
    <source>
        <strain evidence="2 3">KCTC 32109</strain>
    </source>
</reference>
<dbReference type="AlphaFoldDB" id="A0A2S7U9Y3"/>
<dbReference type="RefSeq" id="WP_105070349.1">
    <property type="nucleotide sequence ID" value="NZ_MTPW01000001.1"/>
</dbReference>
<dbReference type="InterPro" id="IPR036249">
    <property type="entry name" value="Thioredoxin-like_sf"/>
</dbReference>
<gene>
    <name evidence="2" type="ORF">BST92_04370</name>
</gene>
<dbReference type="InterPro" id="IPR000866">
    <property type="entry name" value="AhpC/TSA"/>
</dbReference>
<name>A0A2S7U9Y3_9FLAO</name>
<evidence type="ECO:0000259" key="1">
    <source>
        <dbReference type="PROSITE" id="PS51352"/>
    </source>
</evidence>
<keyword evidence="3" id="KW-1185">Reference proteome</keyword>
<dbReference type="OrthoDB" id="9809746at2"/>
<protein>
    <submittedName>
        <fullName evidence="2">Alkyl hydroperoxide reductase</fullName>
    </submittedName>
</protein>
<dbReference type="PROSITE" id="PS51352">
    <property type="entry name" value="THIOREDOXIN_2"/>
    <property type="match status" value="1"/>
</dbReference>
<dbReference type="Gene3D" id="3.40.30.10">
    <property type="entry name" value="Glutaredoxin"/>
    <property type="match status" value="1"/>
</dbReference>
<accession>A0A2S7U9Y3</accession>
<dbReference type="InterPro" id="IPR013766">
    <property type="entry name" value="Thioredoxin_domain"/>
</dbReference>
<proteinExistence type="predicted"/>